<dbReference type="Proteomes" id="UP000676336">
    <property type="component" value="Unassembled WGS sequence"/>
</dbReference>
<dbReference type="InterPro" id="IPR032675">
    <property type="entry name" value="LRR_dom_sf"/>
</dbReference>
<dbReference type="EMBL" id="CAJOBH010021594">
    <property type="protein sequence ID" value="CAF4224714.1"/>
    <property type="molecule type" value="Genomic_DNA"/>
</dbReference>
<dbReference type="Gene3D" id="3.80.10.10">
    <property type="entry name" value="Ribonuclease Inhibitor"/>
    <property type="match status" value="1"/>
</dbReference>
<evidence type="ECO:0000313" key="5">
    <source>
        <dbReference type="EMBL" id="CAF4224714.1"/>
    </source>
</evidence>
<dbReference type="EMBL" id="CAJNOW010020086">
    <property type="protein sequence ID" value="CAF1677375.1"/>
    <property type="molecule type" value="Genomic_DNA"/>
</dbReference>
<evidence type="ECO:0000313" key="3">
    <source>
        <dbReference type="EMBL" id="CAF1937114.1"/>
    </source>
</evidence>
<comment type="caution">
    <text evidence="2">The sequence shown here is derived from an EMBL/GenBank/DDBJ whole genome shotgun (WGS) entry which is preliminary data.</text>
</comment>
<name>A0A816GMU4_9BILA</name>
<reference evidence="2" key="1">
    <citation type="submission" date="2021-02" db="EMBL/GenBank/DDBJ databases">
        <authorList>
            <person name="Nowell W R."/>
        </authorList>
    </citation>
    <scope>NUCLEOTIDE SEQUENCE</scope>
</reference>
<dbReference type="EMBL" id="CAJNRE010001254">
    <property type="protein sequence ID" value="CAF1937114.1"/>
    <property type="molecule type" value="Genomic_DNA"/>
</dbReference>
<dbReference type="Proteomes" id="UP000663834">
    <property type="component" value="Unassembled WGS sequence"/>
</dbReference>
<dbReference type="EMBL" id="CAJOBI010000726">
    <property type="protein sequence ID" value="CAF3841753.1"/>
    <property type="molecule type" value="Genomic_DNA"/>
</dbReference>
<organism evidence="2 6">
    <name type="scientific">Rotaria magnacalcarata</name>
    <dbReference type="NCBI Taxonomy" id="392030"/>
    <lineage>
        <taxon>Eukaryota</taxon>
        <taxon>Metazoa</taxon>
        <taxon>Spiralia</taxon>
        <taxon>Gnathifera</taxon>
        <taxon>Rotifera</taxon>
        <taxon>Eurotatoria</taxon>
        <taxon>Bdelloidea</taxon>
        <taxon>Philodinida</taxon>
        <taxon>Philodinidae</taxon>
        <taxon>Rotaria</taxon>
    </lineage>
</organism>
<evidence type="ECO:0000313" key="4">
    <source>
        <dbReference type="EMBL" id="CAF3841753.1"/>
    </source>
</evidence>
<dbReference type="SUPFAM" id="SSF52047">
    <property type="entry name" value="RNI-like"/>
    <property type="match status" value="1"/>
</dbReference>
<dbReference type="AlphaFoldDB" id="A0A816GMU4"/>
<evidence type="ECO:0000313" key="1">
    <source>
        <dbReference type="EMBL" id="CAF1429292.1"/>
    </source>
</evidence>
<dbReference type="Proteomes" id="UP000681967">
    <property type="component" value="Unassembled WGS sequence"/>
</dbReference>
<dbReference type="Proteomes" id="UP000663855">
    <property type="component" value="Unassembled WGS sequence"/>
</dbReference>
<evidence type="ECO:0000313" key="2">
    <source>
        <dbReference type="EMBL" id="CAF1677375.1"/>
    </source>
</evidence>
<gene>
    <name evidence="5" type="ORF">BYL167_LOCUS24533</name>
    <name evidence="1" type="ORF">CJN711_LOCUS23480</name>
    <name evidence="2" type="ORF">KQP761_LOCUS35708</name>
    <name evidence="3" type="ORF">MBJ925_LOCUS5130</name>
    <name evidence="4" type="ORF">SMN809_LOCUS3485</name>
</gene>
<evidence type="ECO:0000313" key="6">
    <source>
        <dbReference type="Proteomes" id="UP000663834"/>
    </source>
</evidence>
<accession>A0A816GMU4</accession>
<dbReference type="Proteomes" id="UP000663824">
    <property type="component" value="Unassembled WGS sequence"/>
</dbReference>
<dbReference type="OrthoDB" id="9998301at2759"/>
<proteinExistence type="predicted"/>
<dbReference type="EMBL" id="CAJNOV010010905">
    <property type="protein sequence ID" value="CAF1429292.1"/>
    <property type="molecule type" value="Genomic_DNA"/>
</dbReference>
<protein>
    <submittedName>
        <fullName evidence="2">Uncharacterized protein</fullName>
    </submittedName>
</protein>
<sequence>MEHIGETEKKMNFESLANELLLYLFKFLRTDHLIYAFHGLNSRFYSLLLHHFTVYGIDSRLFHHNDFVIMCEKYFPTLIDKVSSLYLSEKEDSLKLFNQLNAHGFAIDQFIQLKSLSLSYLSEEQIMDQIMFALPHFINITHLTLQHCSLPQSPGSVSEEQINARPFINCIWSLPKLTHCCFINTFVCKFSSAIFTEPTVISSSITHLFLFGVHDDALCLDRICETTPKLQHFSESSPDLNTSEIPRFPLLSMTSLELSCTGCGSTLLHILQWIPNLYRLKLKDIPYINGHEWESCISNHLPKLKIFNFQMEGRFSRNETIDVQVDDMLNKFRTQFWLDEHGWFIACYYEPTNRSFYLCTLPYVFDTFQMRYPLLYKSTCSNENNDQSFDTVRHLIYDVQSMNACSSSNIRFYKLETLEIKVALRNYFWSIVPTLNHLTSCTIASYDNSQECINQLQLLLSRATRLTLLKFTGHSRDISIENLLLETNNASIKRLNLQTNFISYDEEQCARFSCTRLAVQCEELHIRVKSRISICYLIKTMYNLRLVYVKYDDDEYDSLRPITGNEKFDNSEKHDIISWLWEQLLGIRRFVEITGCYKNVVLRLS</sequence>